<evidence type="ECO:0000313" key="1">
    <source>
        <dbReference type="EMBL" id="UOB20913.1"/>
    </source>
</evidence>
<accession>A0ABY3ZVI4</accession>
<proteinExistence type="predicted"/>
<organism evidence="1 2">
    <name type="scientific">Macrococcus armenti</name>
    <dbReference type="NCBI Taxonomy" id="2875764"/>
    <lineage>
        <taxon>Bacteria</taxon>
        <taxon>Bacillati</taxon>
        <taxon>Bacillota</taxon>
        <taxon>Bacilli</taxon>
        <taxon>Bacillales</taxon>
        <taxon>Staphylococcaceae</taxon>
        <taxon>Macrococcus</taxon>
    </lineage>
</organism>
<dbReference type="PANTHER" id="PTHR36436:SF6">
    <property type="entry name" value="SLL5081 PROTEIN"/>
    <property type="match status" value="1"/>
</dbReference>
<keyword evidence="2" id="KW-1185">Reference proteome</keyword>
<evidence type="ECO:0000313" key="2">
    <source>
        <dbReference type="Proteomes" id="UP000830343"/>
    </source>
</evidence>
<dbReference type="Proteomes" id="UP000830343">
    <property type="component" value="Chromosome"/>
</dbReference>
<dbReference type="InterPro" id="IPR035948">
    <property type="entry name" value="YwqG-like_sf"/>
</dbReference>
<dbReference type="Pfam" id="PF09234">
    <property type="entry name" value="DUF1963"/>
    <property type="match status" value="1"/>
</dbReference>
<dbReference type="PANTHER" id="PTHR36436">
    <property type="entry name" value="SLL5081 PROTEIN"/>
    <property type="match status" value="1"/>
</dbReference>
<dbReference type="SUPFAM" id="SSF103032">
    <property type="entry name" value="Hypothetical protein YwqG"/>
    <property type="match status" value="1"/>
</dbReference>
<protein>
    <submittedName>
        <fullName evidence="1">DUF1963 domain-containing protein</fullName>
    </submittedName>
</protein>
<reference evidence="1" key="1">
    <citation type="submission" date="2022-03" db="EMBL/GenBank/DDBJ databases">
        <authorList>
            <person name="Vrbovska V."/>
            <person name="Kovarovic V."/>
            <person name="Botka T."/>
            <person name="Pantucek R."/>
        </authorList>
    </citation>
    <scope>NUCLEOTIDE SEQUENCE</scope>
    <source>
        <strain evidence="1">CCM 2609</strain>
    </source>
</reference>
<gene>
    <name evidence="1" type="ORF">MRZ06_02200</name>
</gene>
<sequence>MLNIQDVSDIPEDEQLAYKKFIDALKESDVPTQEYVRMNLSKLENETLEQSKIGGVPFLKSLDDIPVDVKNAPMMLLAQINLSELPEGQSVFPVNQGLLQFWVSGNDEGYGMGIESLEDIENSKLIFIENVSTALTLDEIQSHFNQFEFEETPISGGAFKISYSLGKQYLSPADYRFQEIAVPIWNEVNPDMEIESIFDGYDGAVEAIYETLLPEQPIHQLGGYPYFTQEDPREFEEELQVYDQLLLQIDTDEDEGAEIAWGDAGISNILMKSEDLKAMKFDNYIFTWDTL</sequence>
<dbReference type="EMBL" id="CP094348">
    <property type="protein sequence ID" value="UOB20913.1"/>
    <property type="molecule type" value="Genomic_DNA"/>
</dbReference>
<reference evidence="1" key="2">
    <citation type="submission" date="2022-04" db="EMBL/GenBank/DDBJ databases">
        <title>Antimicrobial genetic elements in methicillin-resistant Macrococcus armenti.</title>
        <authorList>
            <person name="Keller J.E."/>
            <person name="Schwendener S."/>
            <person name="Pantucek R."/>
            <person name="Perreten V."/>
        </authorList>
    </citation>
    <scope>NUCLEOTIDE SEQUENCE</scope>
    <source>
        <strain evidence="1">CCM 2609</strain>
    </source>
</reference>
<name>A0ABY3ZVI4_9STAP</name>
<dbReference type="InterPro" id="IPR015315">
    <property type="entry name" value="DUF1963"/>
</dbReference>
<dbReference type="RefSeq" id="WP_243366201.1">
    <property type="nucleotide sequence ID" value="NZ_CP094348.1"/>
</dbReference>
<dbReference type="Gene3D" id="2.30.320.10">
    <property type="entry name" value="YwqG-like"/>
    <property type="match status" value="1"/>
</dbReference>